<name>A0A0A1E6X7_9ORTO</name>
<dbReference type="KEGG" id="vg:22318783"/>
<dbReference type="RefSeq" id="YP_009110684.1">
    <property type="nucleotide sequence ID" value="NC_025794.1"/>
</dbReference>
<keyword evidence="2" id="KW-1185">Reference proteome</keyword>
<evidence type="ECO:0000313" key="1">
    <source>
        <dbReference type="EMBL" id="AIY25035.1"/>
    </source>
</evidence>
<dbReference type="GeneID" id="22318783"/>
<protein>
    <submittedName>
        <fullName evidence="1">Viral protein 7</fullName>
    </submittedName>
</protein>
<gene>
    <name evidence="1" type="primary">VP7</name>
</gene>
<dbReference type="Proteomes" id="UP000181615">
    <property type="component" value="Genome"/>
</dbReference>
<proteinExistence type="predicted"/>
<sequence length="128" mass="14305">MDPNPTGSRRENFRCSTLNWAQSMHQIMALSGDLLRLLEGRRTDRVVELRARIGAFRDAMFTDLINMNKCRPAREMLVNASNGIVEMMVDSVCPVGSSSVDPMQAVLIKLAQVAEETRSIPLCCDCCR</sequence>
<dbReference type="EMBL" id="KM114310">
    <property type="protein sequence ID" value="AIY25035.1"/>
    <property type="molecule type" value="Viral_cRNA"/>
</dbReference>
<accession>A0A0A1E6X7</accession>
<evidence type="ECO:0000313" key="2">
    <source>
        <dbReference type="Proteomes" id="UP000181615"/>
    </source>
</evidence>
<organism evidence="1 2">
    <name type="scientific">Wellfleet Bay virus</name>
    <dbReference type="NCBI Taxonomy" id="1566309"/>
    <lineage>
        <taxon>Viruses</taxon>
        <taxon>Riboviria</taxon>
        <taxon>Orthornavirae</taxon>
        <taxon>Negarnaviricota</taxon>
        <taxon>Polyploviricotina</taxon>
        <taxon>Insthoviricetes</taxon>
        <taxon>Articulavirales</taxon>
        <taxon>Orthomyxoviridae</taxon>
        <taxon>Quaranjavirus</taxon>
        <taxon>Quaranjavirus wellfleetense</taxon>
    </lineage>
</organism>
<reference evidence="1 2" key="1">
    <citation type="journal article" date="2015" name="J. Virol.">
        <title>Cyclic avian mass mortality in the northeastern United States is associated with a novel orthomyxovirus.</title>
        <authorList>
            <person name="Allison A.B."/>
            <person name="Ballard J.R."/>
            <person name="Tesh R.B."/>
            <person name="Brown J.D."/>
            <person name="Ruder M.G."/>
            <person name="Keel M.K."/>
            <person name="Munk B.A."/>
            <person name="Mickley R.M."/>
            <person name="Gibbs S.E."/>
            <person name="Travassos da Rosa A.P."/>
            <person name="Ellis J.C."/>
            <person name="Ip H.S."/>
            <person name="Shearn-Bochsler V.I."/>
            <person name="Rogers M.B."/>
            <person name="Ghedin E."/>
            <person name="Holmes E.C."/>
            <person name="Parrish C.R."/>
            <person name="Dwyer C."/>
        </authorList>
    </citation>
    <scope>NUCLEOTIDE SEQUENCE [LARGE SCALE GENOMIC DNA]</scope>
    <source>
        <strain evidence="1">10-280-G</strain>
    </source>
</reference>